<evidence type="ECO:0008006" key="4">
    <source>
        <dbReference type="Google" id="ProtNLM"/>
    </source>
</evidence>
<dbReference type="KEGG" id="noj:EJ995_04580"/>
<sequence length="503" mass="54275">MKTFYTYYSTFLFLLLGAIASAQVGINTADPHASAALEIASDTSGVLIPRMTQAQIDAITNPAEGLLTYNKDLNQFSYFDGDWNNVESDEQQRKTTVLIEKESDFPDPVDGVITLDENLSYEISGFIPLTNSIDMNNATIYGRFAQKDVLFADSESKPIFKGATGGTVRNLSLSRKINPVDKSFVGTAKAFDLDATGSLGSTPQNLVLQSVIINGMNDVGEVDGYGLVFFDVVQYQNCQQGVSYNSGGYLLLNATGWLENNVGTYETITGAFQLIQKQSGFMNVVAGNTGFDVTGVTGVAGSAVLEGCVFLGAGERAVGAGTYPGYNFRNFWTVDSPGINMESDDVASGNYYYDGGVTNGYAFTCSAADVGIPKKLTSTSTAYTTESNNLFRFAYPTDNRLVYEGIKTRNFQLNASLSVRVNQTGEFYGFLVAVNDEVVTESNSIFRVDNPSDIQNVALNTIVTLKPGDYIELYLQRITGNTDGGGNVVNSTVAIFSENLSIK</sequence>
<dbReference type="RefSeq" id="WP_126446054.1">
    <property type="nucleotide sequence ID" value="NZ_CP034549.1"/>
</dbReference>
<dbReference type="OrthoDB" id="581140at2"/>
<feature type="signal peptide" evidence="1">
    <location>
        <begin position="1"/>
        <end position="22"/>
    </location>
</feature>
<organism evidence="2 3">
    <name type="scientific">Nonlabens ponticola</name>
    <dbReference type="NCBI Taxonomy" id="2496866"/>
    <lineage>
        <taxon>Bacteria</taxon>
        <taxon>Pseudomonadati</taxon>
        <taxon>Bacteroidota</taxon>
        <taxon>Flavobacteriia</taxon>
        <taxon>Flavobacteriales</taxon>
        <taxon>Flavobacteriaceae</taxon>
        <taxon>Nonlabens</taxon>
    </lineage>
</organism>
<accession>A0A3S9MWM7</accession>
<dbReference type="AlphaFoldDB" id="A0A3S9MWM7"/>
<evidence type="ECO:0000313" key="2">
    <source>
        <dbReference type="EMBL" id="AZQ43544.1"/>
    </source>
</evidence>
<keyword evidence="3" id="KW-1185">Reference proteome</keyword>
<name>A0A3S9MWM7_9FLAO</name>
<protein>
    <recommendedName>
        <fullName evidence="4">Cell wall anchor protein</fullName>
    </recommendedName>
</protein>
<proteinExistence type="predicted"/>
<dbReference type="Proteomes" id="UP000279600">
    <property type="component" value="Chromosome"/>
</dbReference>
<feature type="chain" id="PRO_5019540001" description="Cell wall anchor protein" evidence="1">
    <location>
        <begin position="23"/>
        <end position="503"/>
    </location>
</feature>
<keyword evidence="1" id="KW-0732">Signal</keyword>
<evidence type="ECO:0000313" key="3">
    <source>
        <dbReference type="Proteomes" id="UP000279600"/>
    </source>
</evidence>
<gene>
    <name evidence="2" type="ORF">EJ995_04580</name>
</gene>
<reference evidence="2 3" key="1">
    <citation type="submission" date="2018-12" db="EMBL/GenBank/DDBJ databases">
        <title>Complete genome of Nonlabens sp. MJ115.</title>
        <authorList>
            <person name="Choi H.S."/>
            <person name="Jung J."/>
        </authorList>
    </citation>
    <scope>NUCLEOTIDE SEQUENCE [LARGE SCALE GENOMIC DNA]</scope>
    <source>
        <strain evidence="2 3">MJ115</strain>
    </source>
</reference>
<evidence type="ECO:0000256" key="1">
    <source>
        <dbReference type="SAM" id="SignalP"/>
    </source>
</evidence>
<dbReference type="EMBL" id="CP034549">
    <property type="protein sequence ID" value="AZQ43544.1"/>
    <property type="molecule type" value="Genomic_DNA"/>
</dbReference>